<proteinExistence type="predicted"/>
<name>B9ESB6_PROMM</name>
<keyword evidence="2" id="KW-1185">Reference proteome</keyword>
<dbReference type="Proteomes" id="UP000001423">
    <property type="component" value="Chromosome"/>
</dbReference>
<evidence type="ECO:0000313" key="2">
    <source>
        <dbReference type="Proteomes" id="UP000001423"/>
    </source>
</evidence>
<accession>B9ESB6</accession>
<evidence type="ECO:0000313" key="1">
    <source>
        <dbReference type="EMBL" id="CAX32257.1"/>
    </source>
</evidence>
<gene>
    <name evidence="1" type="ordered locus">PMT_2735</name>
</gene>
<sequence length="62" mass="6993">MFTDKALIFYSISLGLELSISPCQLNKKQARSHWKAIEATQQSTATDEPPNWFIFSCASVLE</sequence>
<reference evidence="1 2" key="1">
    <citation type="journal article" date="2003" name="Nature">
        <title>Genome divergence in two Prochlorococcus ecotypes reflects oceanic niche differentiation.</title>
        <authorList>
            <person name="Rocap G."/>
            <person name="Larimer F.W."/>
            <person name="Lamerdin J.E."/>
            <person name="Malfatti S."/>
            <person name="Chain P."/>
            <person name="Ahlgren N.A."/>
            <person name="Arellano A."/>
            <person name="Coleman M."/>
            <person name="Hauser L."/>
            <person name="Hess W.R."/>
            <person name="Johnson Z.I."/>
            <person name="Land M.L."/>
            <person name="Lindell D."/>
            <person name="Post A.F."/>
            <person name="Regala W."/>
            <person name="Shah M."/>
            <person name="Shaw S.L."/>
            <person name="Steglich C."/>
            <person name="Sullivan M.B."/>
            <person name="Ting C.S."/>
            <person name="Tolonen A."/>
            <person name="Webb E.A."/>
            <person name="Zinser E.R."/>
            <person name="Chisholm S.W."/>
        </authorList>
    </citation>
    <scope>NUCLEOTIDE SEQUENCE [LARGE SCALE GENOMIC DNA]</scope>
    <source>
        <strain evidence="2">MIT 9313</strain>
    </source>
</reference>
<dbReference type="AlphaFoldDB" id="B9ESB6"/>
<dbReference type="EMBL" id="BX548175">
    <property type="protein sequence ID" value="CAX32257.1"/>
    <property type="molecule type" value="Genomic_DNA"/>
</dbReference>
<protein>
    <submittedName>
        <fullName evidence="1">Uncharacterized protein</fullName>
    </submittedName>
</protein>
<dbReference type="HOGENOM" id="CLU_2900619_0_0_3"/>
<dbReference type="KEGG" id="pmt:PMT_2735"/>
<organism evidence="1 2">
    <name type="scientific">Prochlorococcus marinus (strain MIT 9313)</name>
    <dbReference type="NCBI Taxonomy" id="74547"/>
    <lineage>
        <taxon>Bacteria</taxon>
        <taxon>Bacillati</taxon>
        <taxon>Cyanobacteriota</taxon>
        <taxon>Cyanophyceae</taxon>
        <taxon>Synechococcales</taxon>
        <taxon>Prochlorococcaceae</taxon>
        <taxon>Prochlorococcus</taxon>
    </lineage>
</organism>